<dbReference type="Gene3D" id="2.60.40.1180">
    <property type="entry name" value="Golgi alpha-mannosidase II"/>
    <property type="match status" value="1"/>
</dbReference>
<dbReference type="InterPro" id="IPR013739">
    <property type="entry name" value="Beta_galactosidase_C"/>
</dbReference>
<evidence type="ECO:0000259" key="10">
    <source>
        <dbReference type="Pfam" id="PF08532"/>
    </source>
</evidence>
<protein>
    <recommendedName>
        <fullName evidence="3 6">Beta-galactosidase</fullName>
        <shortName evidence="6">Beta-gal</shortName>
        <ecNumber evidence="3 6">3.2.1.23</ecNumber>
    </recommendedName>
</protein>
<dbReference type="EMBL" id="CP023564">
    <property type="protein sequence ID" value="ATG56164.1"/>
    <property type="molecule type" value="Genomic_DNA"/>
</dbReference>
<dbReference type="InterPro" id="IPR013780">
    <property type="entry name" value="Glyco_hydro_b"/>
</dbReference>
<feature type="binding site" evidence="8">
    <location>
        <position position="151"/>
    </location>
    <ligand>
        <name>substrate</name>
    </ligand>
</feature>
<dbReference type="EC" id="3.2.1.23" evidence="3 6"/>
<evidence type="ECO:0000256" key="4">
    <source>
        <dbReference type="ARBA" id="ARBA00022801"/>
    </source>
</evidence>
<dbReference type="GO" id="GO:0004565">
    <property type="term" value="F:beta-galactosidase activity"/>
    <property type="evidence" value="ECO:0007669"/>
    <property type="project" value="UniProtKB-EC"/>
</dbReference>
<dbReference type="KEGG" id="bgg:CFK41_16305"/>
<keyword evidence="5 6" id="KW-0326">Glycosidase</keyword>
<dbReference type="InterPro" id="IPR003476">
    <property type="entry name" value="Glyco_hydro_42"/>
</dbReference>
<dbReference type="PIRSF" id="PIRSF001084">
    <property type="entry name" value="B-galactosidase"/>
    <property type="match status" value="1"/>
</dbReference>
<feature type="domain" description="Glycoside hydrolase family 42 N-terminal" evidence="9">
    <location>
        <begin position="16"/>
        <end position="382"/>
    </location>
</feature>
<dbReference type="OrthoDB" id="9800974at2"/>
<gene>
    <name evidence="12" type="ORF">CFK41_16305</name>
</gene>
<dbReference type="Pfam" id="PF02449">
    <property type="entry name" value="Glyco_hydro_42"/>
    <property type="match status" value="1"/>
</dbReference>
<dbReference type="Gene3D" id="3.20.20.80">
    <property type="entry name" value="Glycosidases"/>
    <property type="match status" value="1"/>
</dbReference>
<dbReference type="GO" id="GO:0006012">
    <property type="term" value="P:galactose metabolic process"/>
    <property type="evidence" value="ECO:0007669"/>
    <property type="project" value="InterPro"/>
</dbReference>
<feature type="active site" description="Nucleophile" evidence="7">
    <location>
        <position position="305"/>
    </location>
</feature>
<dbReference type="Proteomes" id="UP000217889">
    <property type="component" value="Chromosome"/>
</dbReference>
<evidence type="ECO:0000259" key="11">
    <source>
        <dbReference type="Pfam" id="PF08533"/>
    </source>
</evidence>
<dbReference type="Gene3D" id="3.40.50.880">
    <property type="match status" value="1"/>
</dbReference>
<evidence type="ECO:0000313" key="12">
    <source>
        <dbReference type="EMBL" id="ATG56164.1"/>
    </source>
</evidence>
<dbReference type="InterPro" id="IPR013738">
    <property type="entry name" value="Beta_galactosidase_Trimer"/>
</dbReference>
<evidence type="ECO:0000256" key="1">
    <source>
        <dbReference type="ARBA" id="ARBA00001412"/>
    </source>
</evidence>
<dbReference type="CDD" id="cd03143">
    <property type="entry name" value="A4_beta-galactosidase_middle_domain"/>
    <property type="match status" value="1"/>
</dbReference>
<evidence type="ECO:0000256" key="7">
    <source>
        <dbReference type="PIRSR" id="PIRSR001084-1"/>
    </source>
</evidence>
<feature type="active site" description="Proton donor" evidence="7">
    <location>
        <position position="152"/>
    </location>
</feature>
<dbReference type="PANTHER" id="PTHR36447:SF1">
    <property type="entry name" value="BETA-GALACTOSIDASE GANA"/>
    <property type="match status" value="1"/>
</dbReference>
<keyword evidence="13" id="KW-1185">Reference proteome</keyword>
<organism evidence="12 13">
    <name type="scientific">Brachybacterium ginsengisoli</name>
    <dbReference type="NCBI Taxonomy" id="1331682"/>
    <lineage>
        <taxon>Bacteria</taxon>
        <taxon>Bacillati</taxon>
        <taxon>Actinomycetota</taxon>
        <taxon>Actinomycetes</taxon>
        <taxon>Micrococcales</taxon>
        <taxon>Dermabacteraceae</taxon>
        <taxon>Brachybacterium</taxon>
    </lineage>
</organism>
<evidence type="ECO:0000256" key="8">
    <source>
        <dbReference type="PIRSR" id="PIRSR001084-2"/>
    </source>
</evidence>
<evidence type="ECO:0000256" key="6">
    <source>
        <dbReference type="PIRNR" id="PIRNR001084"/>
    </source>
</evidence>
<keyword evidence="4 6" id="KW-0378">Hydrolase</keyword>
<comment type="catalytic activity">
    <reaction evidence="1 6">
        <text>Hydrolysis of terminal non-reducing beta-D-galactose residues in beta-D-galactosides.</text>
        <dbReference type="EC" id="3.2.1.23"/>
    </reaction>
</comment>
<feature type="domain" description="Beta-galactosidase trimerisation" evidence="10">
    <location>
        <begin position="398"/>
        <end position="599"/>
    </location>
</feature>
<dbReference type="SUPFAM" id="SSF52317">
    <property type="entry name" value="Class I glutamine amidotransferase-like"/>
    <property type="match status" value="1"/>
</dbReference>
<sequence length="676" mass="73982">MSAGGFAPSALLFGGDWSPEQWDPSTWREDIALMRRAKVNTVSLGIFSWSSLEPAEGVYETGWLEEVIALLTEAGIGFFLATPTASPPPWFTLAHPGAMPVREDGTRLTHGSRDTYAISSPAYREASRRVTRMLAERFGTHLGLRGWHLHNEYGTLDHGPEAARAFRIWLQQRYGTLEVLNREWTTAFWSQGYGDWEEITPPRTTQYLHNPAQKIDFRRFSSDEMRAAMVEQREEIRAAGSTAPVTTNFMLPTWNHLEQWAWADELDVVSLDHYLDTTGPDAEAHVAYGSDLSRSWSGGPWVLMEQNASGISLGDRIVAKSTGRMIRNSLGYIARGSQSSLFFQWRASVGGAEQWHSGLVPHAGGDTRRFEAVCELGSILERISPAVRLPADGPLVAAEVGILWHADGWWALETPHLPSDVISYSAEVRATHRSFWRAGIPTDFVRPGADASAYRLLVVPCLYPLSDEQVSWLERYVEDGGELLVTFLSGISDPSLRIVPGGYPGRLRELLGVRVQEMLPLLAGEQVALDTGAVVEEWTELVDAAGAEVLARYARGELTGLPAITRAARGDGHALYLSARLRQDSRDAFLAELAARLAITPTLPGAAERGLEAVRRRGAEQDVVFLLHHGEEPVTVQAEGTDLVTGQEAADGLAIAPGGWAVLPTAPGGQITLGQG</sequence>
<comment type="similarity">
    <text evidence="2 6">Belongs to the glycosyl hydrolase 42 family.</text>
</comment>
<dbReference type="InterPro" id="IPR029062">
    <property type="entry name" value="Class_I_gatase-like"/>
</dbReference>
<dbReference type="Pfam" id="PF08533">
    <property type="entry name" value="Glyco_hydro_42C"/>
    <property type="match status" value="1"/>
</dbReference>
<dbReference type="InterPro" id="IPR013529">
    <property type="entry name" value="Glyco_hydro_42_N"/>
</dbReference>
<feature type="domain" description="Beta-galactosidase C-terminal" evidence="11">
    <location>
        <begin position="610"/>
        <end position="663"/>
    </location>
</feature>
<dbReference type="AlphaFoldDB" id="A0A291H1C4"/>
<feature type="binding site" evidence="8">
    <location>
        <position position="113"/>
    </location>
    <ligand>
        <name>substrate</name>
    </ligand>
</feature>
<proteinExistence type="inferred from homology"/>
<name>A0A291H1C4_9MICO</name>
<dbReference type="InterPro" id="IPR017853">
    <property type="entry name" value="GH"/>
</dbReference>
<evidence type="ECO:0000256" key="3">
    <source>
        <dbReference type="ARBA" id="ARBA00012756"/>
    </source>
</evidence>
<evidence type="ECO:0000256" key="2">
    <source>
        <dbReference type="ARBA" id="ARBA00005940"/>
    </source>
</evidence>
<dbReference type="GO" id="GO:0009341">
    <property type="term" value="C:beta-galactosidase complex"/>
    <property type="evidence" value="ECO:0007669"/>
    <property type="project" value="InterPro"/>
</dbReference>
<dbReference type="PANTHER" id="PTHR36447">
    <property type="entry name" value="BETA-GALACTOSIDASE GANA"/>
    <property type="match status" value="1"/>
</dbReference>
<evidence type="ECO:0000259" key="9">
    <source>
        <dbReference type="Pfam" id="PF02449"/>
    </source>
</evidence>
<reference evidence="12 13" key="1">
    <citation type="journal article" date="2014" name="Int. J. Syst. Evol. Microbiol.">
        <title>Brachybacterium ginsengisoli sp. nov., isolated from soil of a ginseng field.</title>
        <authorList>
            <person name="Hoang V.A."/>
            <person name="Kim Y.J."/>
            <person name="Nguyen N.L."/>
            <person name="Yang D.C."/>
        </authorList>
    </citation>
    <scope>NUCLEOTIDE SEQUENCE [LARGE SCALE GENOMIC DNA]</scope>
    <source>
        <strain evidence="12 13">DCY80</strain>
    </source>
</reference>
<dbReference type="RefSeq" id="WP_096800624.1">
    <property type="nucleotide sequence ID" value="NZ_CP023564.1"/>
</dbReference>
<accession>A0A291H1C4</accession>
<evidence type="ECO:0000313" key="13">
    <source>
        <dbReference type="Proteomes" id="UP000217889"/>
    </source>
</evidence>
<evidence type="ECO:0000256" key="5">
    <source>
        <dbReference type="ARBA" id="ARBA00023295"/>
    </source>
</evidence>
<dbReference type="Pfam" id="PF08532">
    <property type="entry name" value="Glyco_hydro_42M"/>
    <property type="match status" value="1"/>
</dbReference>
<dbReference type="SUPFAM" id="SSF51445">
    <property type="entry name" value="(Trans)glycosidases"/>
    <property type="match status" value="1"/>
</dbReference>